<feature type="compositionally biased region" description="Polar residues" evidence="2">
    <location>
        <begin position="73"/>
        <end position="91"/>
    </location>
</feature>
<accession>A0A979FMN4</accession>
<feature type="compositionally biased region" description="Low complexity" evidence="2">
    <location>
        <begin position="209"/>
        <end position="218"/>
    </location>
</feature>
<feature type="region of interest" description="Disordered" evidence="2">
    <location>
        <begin position="183"/>
        <end position="240"/>
    </location>
</feature>
<organism evidence="3 4">
    <name type="scientific">Hyalella azteca</name>
    <name type="common">Amphipod</name>
    <dbReference type="NCBI Taxonomy" id="294128"/>
    <lineage>
        <taxon>Eukaryota</taxon>
        <taxon>Metazoa</taxon>
        <taxon>Ecdysozoa</taxon>
        <taxon>Arthropoda</taxon>
        <taxon>Crustacea</taxon>
        <taxon>Multicrustacea</taxon>
        <taxon>Malacostraca</taxon>
        <taxon>Eumalacostraca</taxon>
        <taxon>Peracarida</taxon>
        <taxon>Amphipoda</taxon>
        <taxon>Senticaudata</taxon>
        <taxon>Talitrida</taxon>
        <taxon>Talitroidea</taxon>
        <taxon>Hyalellidae</taxon>
        <taxon>Hyalella</taxon>
    </lineage>
</organism>
<keyword evidence="1" id="KW-0175">Coiled coil</keyword>
<evidence type="ECO:0000313" key="3">
    <source>
        <dbReference type="Proteomes" id="UP000694843"/>
    </source>
</evidence>
<keyword evidence="3" id="KW-1185">Reference proteome</keyword>
<protein>
    <submittedName>
        <fullName evidence="4">Uncharacterized protein LOC125178384</fullName>
    </submittedName>
</protein>
<evidence type="ECO:0000256" key="1">
    <source>
        <dbReference type="SAM" id="Coils"/>
    </source>
</evidence>
<gene>
    <name evidence="4" type="primary">LOC125178384</name>
</gene>
<feature type="region of interest" description="Disordered" evidence="2">
    <location>
        <begin position="73"/>
        <end position="92"/>
    </location>
</feature>
<dbReference type="GeneID" id="125178384"/>
<feature type="coiled-coil region" evidence="1">
    <location>
        <begin position="242"/>
        <end position="333"/>
    </location>
</feature>
<dbReference type="KEGG" id="hazt:125178384"/>
<dbReference type="RefSeq" id="XP_047737938.1">
    <property type="nucleotide sequence ID" value="XM_047881982.1"/>
</dbReference>
<sequence length="338" mass="38031">MELGMILGDEPFTMVELMAPTELDLMQDFKANFPAVIDAPPPESSGQETSFFSQSQSNNYIYAYSPTSIRSLSPNNHATHSLPSERSNTSASEDDILFQERPKEPYNSSFEFIDASFSAGSHGLYQQETYETSYYAQDGKDTINVQVNDACFADKMEMIPSVVNVESDVSFPDFKEEPHQAFSKVQQSPGFAETSMGRGKNLAINTTPSRSSKVSGVSKSRKTKGPKPKLHQRTEPYSDAEMETKRRNAIKAHKNRQKAKDEKEKLEAEIRDLKKQLQKVNGEKVASEAENIELKKSLDERDRLIQQLDRQRLAVTENRIKVLKEELALLTGQYVGSL</sequence>
<evidence type="ECO:0000256" key="2">
    <source>
        <dbReference type="SAM" id="MobiDB-lite"/>
    </source>
</evidence>
<name>A0A979FMN4_HYAAZ</name>
<dbReference type="CDD" id="cd14686">
    <property type="entry name" value="bZIP"/>
    <property type="match status" value="1"/>
</dbReference>
<reference evidence="4" key="1">
    <citation type="submission" date="2025-08" db="UniProtKB">
        <authorList>
            <consortium name="RefSeq"/>
        </authorList>
    </citation>
    <scope>IDENTIFICATION</scope>
    <source>
        <tissue evidence="4">Whole organism</tissue>
    </source>
</reference>
<dbReference type="Proteomes" id="UP000694843">
    <property type="component" value="Unplaced"/>
</dbReference>
<feature type="compositionally biased region" description="Basic residues" evidence="2">
    <location>
        <begin position="219"/>
        <end position="231"/>
    </location>
</feature>
<dbReference type="AlphaFoldDB" id="A0A979FMN4"/>
<proteinExistence type="predicted"/>
<evidence type="ECO:0000313" key="4">
    <source>
        <dbReference type="RefSeq" id="XP_047737938.1"/>
    </source>
</evidence>